<evidence type="ECO:0000256" key="4">
    <source>
        <dbReference type="ARBA" id="ARBA00022741"/>
    </source>
</evidence>
<dbReference type="InterPro" id="IPR013748">
    <property type="entry name" value="Rep_factorC_C"/>
</dbReference>
<gene>
    <name evidence="9" type="primary">LOC103517096</name>
</gene>
<dbReference type="PANTHER" id="PTHR11669">
    <property type="entry name" value="REPLICATION FACTOR C / DNA POLYMERASE III GAMMA-TAU SUBUNIT"/>
    <property type="match status" value="1"/>
</dbReference>
<evidence type="ECO:0000256" key="5">
    <source>
        <dbReference type="ARBA" id="ARBA00022840"/>
    </source>
</evidence>
<dbReference type="InterPro" id="IPR027417">
    <property type="entry name" value="P-loop_NTPase"/>
</dbReference>
<keyword evidence="4" id="KW-0547">Nucleotide-binding</keyword>
<comment type="subcellular location">
    <subcellularLocation>
        <location evidence="1">Nucleus</location>
    </subcellularLocation>
</comment>
<dbReference type="SMART" id="SM00382">
    <property type="entry name" value="AAA"/>
    <property type="match status" value="1"/>
</dbReference>
<dbReference type="Gene3D" id="1.20.272.10">
    <property type="match status" value="1"/>
</dbReference>
<evidence type="ECO:0000256" key="2">
    <source>
        <dbReference type="ARBA" id="ARBA00005378"/>
    </source>
</evidence>
<dbReference type="InterPro" id="IPR003593">
    <property type="entry name" value="AAA+_ATPase"/>
</dbReference>
<dbReference type="Pfam" id="PF08542">
    <property type="entry name" value="Rep_fac_C"/>
    <property type="match status" value="1"/>
</dbReference>
<dbReference type="Proteomes" id="UP000079169">
    <property type="component" value="Unplaced"/>
</dbReference>
<dbReference type="InterPro" id="IPR003959">
    <property type="entry name" value="ATPase_AAA_core"/>
</dbReference>
<dbReference type="Pfam" id="PF00004">
    <property type="entry name" value="AAA"/>
    <property type="match status" value="1"/>
</dbReference>
<evidence type="ECO:0000313" key="9">
    <source>
        <dbReference type="RefSeq" id="XP_026684922.1"/>
    </source>
</evidence>
<dbReference type="SUPFAM" id="SSF52540">
    <property type="entry name" value="P-loop containing nucleoside triphosphate hydrolases"/>
    <property type="match status" value="1"/>
</dbReference>
<dbReference type="SUPFAM" id="SSF48019">
    <property type="entry name" value="post-AAA+ oligomerization domain-like"/>
    <property type="match status" value="1"/>
</dbReference>
<reference evidence="9" key="1">
    <citation type="submission" date="2025-08" db="UniProtKB">
        <authorList>
            <consortium name="RefSeq"/>
        </authorList>
    </citation>
    <scope>IDENTIFICATION</scope>
</reference>
<dbReference type="PaxDb" id="121845-A0A3Q0J8V6"/>
<evidence type="ECO:0000256" key="1">
    <source>
        <dbReference type="ARBA" id="ARBA00004123"/>
    </source>
</evidence>
<sequence length="302" mass="34481">MREIGINSSKYSQKRKCVWVEKYRPSTLDELVSHQDIISTINRFIDENELPHLLFYGPPGTGKTTTILACARKLYTKAQFNAMVLELNASDDRGIGIVRDQIFQFASTKTMHKSSYKLIILDEADAMTNDAQNALRRIIEKFTTNVRFCIICNYLSKIPPAIQSRCTRFRFGPLDSSLIMSRLDYVIEQEKDDISFFNIIIWVEKYRPSTLDELVSHQDIISTKIQEIKIEKGLALTDILTEISLLVHRLEIPESMLVDLVLKMSDIEYRLAAGTSEKIQLSALIAAFNSARDKLEAPPDPQ</sequence>
<dbReference type="GO" id="GO:0006261">
    <property type="term" value="P:DNA-templated DNA replication"/>
    <property type="evidence" value="ECO:0007669"/>
    <property type="project" value="TreeGrafter"/>
</dbReference>
<evidence type="ECO:0000256" key="3">
    <source>
        <dbReference type="ARBA" id="ARBA00022705"/>
    </source>
</evidence>
<dbReference type="GO" id="GO:0005634">
    <property type="term" value="C:nucleus"/>
    <property type="evidence" value="ECO:0007669"/>
    <property type="project" value="UniProtKB-SubCell"/>
</dbReference>
<feature type="domain" description="AAA+ ATPase" evidence="7">
    <location>
        <begin position="49"/>
        <end position="193"/>
    </location>
</feature>
<dbReference type="PANTHER" id="PTHR11669:SF9">
    <property type="entry name" value="REPLICATION FACTOR C SUBUNIT 5"/>
    <property type="match status" value="1"/>
</dbReference>
<dbReference type="GeneID" id="103517096"/>
<dbReference type="GO" id="GO:0005524">
    <property type="term" value="F:ATP binding"/>
    <property type="evidence" value="ECO:0007669"/>
    <property type="project" value="UniProtKB-KW"/>
</dbReference>
<dbReference type="STRING" id="121845.A0A3Q0J8V6"/>
<dbReference type="CTD" id="5983"/>
<dbReference type="InterPro" id="IPR050238">
    <property type="entry name" value="DNA_Rep/Repair_Clamp_Loader"/>
</dbReference>
<dbReference type="InterPro" id="IPR008921">
    <property type="entry name" value="DNA_pol3_clamp-load_cplx_C"/>
</dbReference>
<keyword evidence="8" id="KW-1185">Reference proteome</keyword>
<evidence type="ECO:0000256" key="6">
    <source>
        <dbReference type="ARBA" id="ARBA00023242"/>
    </source>
</evidence>
<dbReference type="RefSeq" id="XP_026684922.1">
    <property type="nucleotide sequence ID" value="XM_026829121.1"/>
</dbReference>
<dbReference type="GO" id="GO:0005663">
    <property type="term" value="C:DNA replication factor C complex"/>
    <property type="evidence" value="ECO:0007669"/>
    <property type="project" value="TreeGrafter"/>
</dbReference>
<protein>
    <submittedName>
        <fullName evidence="9">Replication factor C subunit 5</fullName>
    </submittedName>
</protein>
<dbReference type="Gene3D" id="3.40.50.300">
    <property type="entry name" value="P-loop containing nucleotide triphosphate hydrolases"/>
    <property type="match status" value="1"/>
</dbReference>
<keyword evidence="3" id="KW-0235">DNA replication</keyword>
<dbReference type="AlphaFoldDB" id="A0A3Q0J8V6"/>
<dbReference type="KEGG" id="dci:103517096"/>
<dbReference type="GO" id="GO:0016887">
    <property type="term" value="F:ATP hydrolysis activity"/>
    <property type="evidence" value="ECO:0007669"/>
    <property type="project" value="InterPro"/>
</dbReference>
<dbReference type="GO" id="GO:0006281">
    <property type="term" value="P:DNA repair"/>
    <property type="evidence" value="ECO:0007669"/>
    <property type="project" value="TreeGrafter"/>
</dbReference>
<dbReference type="FunFam" id="3.40.50.300:FF:000129">
    <property type="entry name" value="Replication factor C subunit 5"/>
    <property type="match status" value="1"/>
</dbReference>
<keyword evidence="5" id="KW-0067">ATP-binding</keyword>
<evidence type="ECO:0000259" key="7">
    <source>
        <dbReference type="SMART" id="SM00382"/>
    </source>
</evidence>
<evidence type="ECO:0000313" key="8">
    <source>
        <dbReference type="Proteomes" id="UP000079169"/>
    </source>
</evidence>
<dbReference type="GO" id="GO:0003689">
    <property type="term" value="F:DNA clamp loader activity"/>
    <property type="evidence" value="ECO:0007669"/>
    <property type="project" value="TreeGrafter"/>
</dbReference>
<name>A0A3Q0J8V6_DIACI</name>
<organism evidence="8 9">
    <name type="scientific">Diaphorina citri</name>
    <name type="common">Asian citrus psyllid</name>
    <dbReference type="NCBI Taxonomy" id="121845"/>
    <lineage>
        <taxon>Eukaryota</taxon>
        <taxon>Metazoa</taxon>
        <taxon>Ecdysozoa</taxon>
        <taxon>Arthropoda</taxon>
        <taxon>Hexapoda</taxon>
        <taxon>Insecta</taxon>
        <taxon>Pterygota</taxon>
        <taxon>Neoptera</taxon>
        <taxon>Paraneoptera</taxon>
        <taxon>Hemiptera</taxon>
        <taxon>Sternorrhyncha</taxon>
        <taxon>Psylloidea</taxon>
        <taxon>Psyllidae</taxon>
        <taxon>Diaphorininae</taxon>
        <taxon>Diaphorina</taxon>
    </lineage>
</organism>
<keyword evidence="6" id="KW-0539">Nucleus</keyword>
<accession>A0A3Q0J8V6</accession>
<dbReference type="FunFam" id="1.20.272.10:FF:000004">
    <property type="entry name" value="Replication factor C subunit 5"/>
    <property type="match status" value="1"/>
</dbReference>
<dbReference type="CDD" id="cd00009">
    <property type="entry name" value="AAA"/>
    <property type="match status" value="1"/>
</dbReference>
<proteinExistence type="inferred from homology"/>
<dbReference type="GO" id="GO:0003677">
    <property type="term" value="F:DNA binding"/>
    <property type="evidence" value="ECO:0007669"/>
    <property type="project" value="InterPro"/>
</dbReference>
<comment type="similarity">
    <text evidence="2">Belongs to the activator 1 small subunits family.</text>
</comment>